<keyword evidence="3" id="KW-1185">Reference proteome</keyword>
<keyword evidence="1" id="KW-0812">Transmembrane</keyword>
<evidence type="ECO:0000313" key="2">
    <source>
        <dbReference type="EMBL" id="KAL1582459.1"/>
    </source>
</evidence>
<comment type="caution">
    <text evidence="2">The sequence shown here is derived from an EMBL/GenBank/DDBJ whole genome shotgun (WGS) entry which is preliminary data.</text>
</comment>
<organism evidence="2 3">
    <name type="scientific">Cladosporium halotolerans</name>
    <dbReference type="NCBI Taxonomy" id="1052096"/>
    <lineage>
        <taxon>Eukaryota</taxon>
        <taxon>Fungi</taxon>
        <taxon>Dikarya</taxon>
        <taxon>Ascomycota</taxon>
        <taxon>Pezizomycotina</taxon>
        <taxon>Dothideomycetes</taxon>
        <taxon>Dothideomycetidae</taxon>
        <taxon>Cladosporiales</taxon>
        <taxon>Cladosporiaceae</taxon>
        <taxon>Cladosporium</taxon>
    </lineage>
</organism>
<evidence type="ECO:0000256" key="1">
    <source>
        <dbReference type="SAM" id="Phobius"/>
    </source>
</evidence>
<proteinExistence type="predicted"/>
<feature type="transmembrane region" description="Helical" evidence="1">
    <location>
        <begin position="39"/>
        <end position="59"/>
    </location>
</feature>
<protein>
    <submittedName>
        <fullName evidence="2">Uncharacterized protein</fullName>
    </submittedName>
</protein>
<reference evidence="2 3" key="1">
    <citation type="journal article" date="2020" name="Microbiol. Resour. Announc.">
        <title>Draft Genome Sequence of a Cladosporium Species Isolated from the Mesophotic Ascidian Didemnum maculosum.</title>
        <authorList>
            <person name="Gioti A."/>
            <person name="Siaperas R."/>
            <person name="Nikolaivits E."/>
            <person name="Le Goff G."/>
            <person name="Ouazzani J."/>
            <person name="Kotoulas G."/>
            <person name="Topakas E."/>
        </authorList>
    </citation>
    <scope>NUCLEOTIDE SEQUENCE [LARGE SCALE GENOMIC DNA]</scope>
    <source>
        <strain evidence="2 3">TM138-S3</strain>
    </source>
</reference>
<evidence type="ECO:0000313" key="3">
    <source>
        <dbReference type="Proteomes" id="UP000803884"/>
    </source>
</evidence>
<dbReference type="GeneID" id="96010275"/>
<dbReference type="RefSeq" id="XP_069225566.1">
    <property type="nucleotide sequence ID" value="XM_069377437.1"/>
</dbReference>
<name>A0AB34KBN7_9PEZI</name>
<gene>
    <name evidence="2" type="ORF">WHR41_08833</name>
</gene>
<dbReference type="AlphaFoldDB" id="A0AB34KBN7"/>
<dbReference type="EMBL" id="JAAQHG020000050">
    <property type="protein sequence ID" value="KAL1582459.1"/>
    <property type="molecule type" value="Genomic_DNA"/>
</dbReference>
<keyword evidence="1" id="KW-1133">Transmembrane helix</keyword>
<accession>A0AB34KBN7</accession>
<keyword evidence="1" id="KW-0472">Membrane</keyword>
<sequence length="72" mass="7980">MSSPSQQDSSTSARFMRGAGQVNDPEHKLWGPARWVVQMVQYLVALIVLTIAEGFKAVVSGKSPQHRRKRGD</sequence>
<dbReference type="Proteomes" id="UP000803884">
    <property type="component" value="Unassembled WGS sequence"/>
</dbReference>